<feature type="domain" description="Dynein regulatory complex subunit 7 MORN" evidence="2">
    <location>
        <begin position="108"/>
        <end position="340"/>
    </location>
</feature>
<feature type="coiled-coil region" evidence="1">
    <location>
        <begin position="111"/>
        <end position="142"/>
    </location>
</feature>
<dbReference type="InterPro" id="IPR056291">
    <property type="entry name" value="MORN_DRC7"/>
</dbReference>
<proteinExistence type="predicted"/>
<sequence>MPPSWVPKLSIPRDAFDMRCPRGSKLTLYHCSQHEIFALFGDCSRWDGMVEKLLLYQVGDPNSLPAPHASAAATLQYRSGHIVVRCAILNCTWWQQQAVWPAVAATVHLLVDEERTQLKEVREKFQRRKDKLRERRSLLLKDTVHEVFDGGSSFGLKDILTIKNEKRVMNFFHTARLDGLVQREEIEGHKVIELFEGRDDRLVYRSATYQTDMPDAAEGAAEEDGKRGRRMRNKEVKKMLPIRKMTEKFSRDRKGRIRVDFHYGDACVTHSSHVFQKDGQSQIVQVDPLAERPQPGSLLEEYQALLVAEKDCMQSIRDSEWEISEIIRTRTNQEQNITLEAPYYDIVRIKVWVKPAEAGWGHRQARKGGRGRVAALFVYLGRQLQWVTKAGELTAATHEQELSSLVLYQTRPAWTL</sequence>
<name>A0A699YYF6_HAELA</name>
<reference evidence="3 4" key="1">
    <citation type="submission" date="2020-02" db="EMBL/GenBank/DDBJ databases">
        <title>Draft genome sequence of Haematococcus lacustris strain NIES-144.</title>
        <authorList>
            <person name="Morimoto D."/>
            <person name="Nakagawa S."/>
            <person name="Yoshida T."/>
            <person name="Sawayama S."/>
        </authorList>
    </citation>
    <scope>NUCLEOTIDE SEQUENCE [LARGE SCALE GENOMIC DNA]</scope>
    <source>
        <strain evidence="3 4">NIES-144</strain>
    </source>
</reference>
<dbReference type="Proteomes" id="UP000485058">
    <property type="component" value="Unassembled WGS sequence"/>
</dbReference>
<keyword evidence="1" id="KW-0175">Coiled coil</keyword>
<dbReference type="Pfam" id="PF24667">
    <property type="entry name" value="MORN_DRC7"/>
    <property type="match status" value="1"/>
</dbReference>
<dbReference type="AlphaFoldDB" id="A0A699YYF6"/>
<dbReference type="EMBL" id="BLLF01000506">
    <property type="protein sequence ID" value="GFH12468.1"/>
    <property type="molecule type" value="Genomic_DNA"/>
</dbReference>
<protein>
    <recommendedName>
        <fullName evidence="2">Dynein regulatory complex subunit 7 MORN domain-containing protein</fullName>
    </recommendedName>
</protein>
<accession>A0A699YYF6</accession>
<organism evidence="3 4">
    <name type="scientific">Haematococcus lacustris</name>
    <name type="common">Green alga</name>
    <name type="synonym">Haematococcus pluvialis</name>
    <dbReference type="NCBI Taxonomy" id="44745"/>
    <lineage>
        <taxon>Eukaryota</taxon>
        <taxon>Viridiplantae</taxon>
        <taxon>Chlorophyta</taxon>
        <taxon>core chlorophytes</taxon>
        <taxon>Chlorophyceae</taxon>
        <taxon>CS clade</taxon>
        <taxon>Chlamydomonadales</taxon>
        <taxon>Haematococcaceae</taxon>
        <taxon>Haematococcus</taxon>
    </lineage>
</organism>
<evidence type="ECO:0000313" key="3">
    <source>
        <dbReference type="EMBL" id="GFH12468.1"/>
    </source>
</evidence>
<dbReference type="GO" id="GO:0048870">
    <property type="term" value="P:cell motility"/>
    <property type="evidence" value="ECO:0007669"/>
    <property type="project" value="TreeGrafter"/>
</dbReference>
<dbReference type="PANTHER" id="PTHR35249">
    <property type="entry name" value="DYNEIN REGULATORY COMPLEX SUBUNIT 7"/>
    <property type="match status" value="1"/>
</dbReference>
<comment type="caution">
    <text evidence="3">The sequence shown here is derived from an EMBL/GenBank/DDBJ whole genome shotgun (WGS) entry which is preliminary data.</text>
</comment>
<dbReference type="PANTHER" id="PTHR35249:SF2">
    <property type="entry name" value="DYNEIN REGULATORY COMPLEX SUBUNIT 7"/>
    <property type="match status" value="1"/>
</dbReference>
<gene>
    <name evidence="3" type="ORF">HaLaN_08166</name>
</gene>
<dbReference type="GO" id="GO:0031514">
    <property type="term" value="C:motile cilium"/>
    <property type="evidence" value="ECO:0007669"/>
    <property type="project" value="TreeGrafter"/>
</dbReference>
<evidence type="ECO:0000256" key="1">
    <source>
        <dbReference type="SAM" id="Coils"/>
    </source>
</evidence>
<evidence type="ECO:0000313" key="4">
    <source>
        <dbReference type="Proteomes" id="UP000485058"/>
    </source>
</evidence>
<keyword evidence="4" id="KW-1185">Reference proteome</keyword>
<evidence type="ECO:0000259" key="2">
    <source>
        <dbReference type="Pfam" id="PF24667"/>
    </source>
</evidence>
<dbReference type="InterPro" id="IPR033551">
    <property type="entry name" value="DRC7/lobo"/>
</dbReference>